<dbReference type="EMBL" id="VSSQ01003163">
    <property type="protein sequence ID" value="MPM19368.1"/>
    <property type="molecule type" value="Genomic_DNA"/>
</dbReference>
<proteinExistence type="predicted"/>
<dbReference type="GO" id="GO:0000156">
    <property type="term" value="F:phosphorelay response regulator activity"/>
    <property type="evidence" value="ECO:0007669"/>
    <property type="project" value="TreeGrafter"/>
</dbReference>
<evidence type="ECO:0000256" key="3">
    <source>
        <dbReference type="ARBA" id="ARBA00022553"/>
    </source>
</evidence>
<dbReference type="SUPFAM" id="SSF47384">
    <property type="entry name" value="Homodimeric domain of signal transducing histidine kinase"/>
    <property type="match status" value="1"/>
</dbReference>
<dbReference type="FunFam" id="3.30.565.10:FF:000006">
    <property type="entry name" value="Sensor histidine kinase WalK"/>
    <property type="match status" value="1"/>
</dbReference>
<keyword evidence="5 8" id="KW-0418">Kinase</keyword>
<evidence type="ECO:0000256" key="4">
    <source>
        <dbReference type="ARBA" id="ARBA00022679"/>
    </source>
</evidence>
<dbReference type="GO" id="GO:0000155">
    <property type="term" value="F:phosphorelay sensor kinase activity"/>
    <property type="evidence" value="ECO:0007669"/>
    <property type="project" value="InterPro"/>
</dbReference>
<dbReference type="InterPro" id="IPR036890">
    <property type="entry name" value="HATPase_C_sf"/>
</dbReference>
<dbReference type="GO" id="GO:0007234">
    <property type="term" value="P:osmosensory signaling via phosphorelay pathway"/>
    <property type="evidence" value="ECO:0007669"/>
    <property type="project" value="TreeGrafter"/>
</dbReference>
<keyword evidence="3" id="KW-0597">Phosphoprotein</keyword>
<dbReference type="PANTHER" id="PTHR42878">
    <property type="entry name" value="TWO-COMPONENT HISTIDINE KINASE"/>
    <property type="match status" value="1"/>
</dbReference>
<comment type="catalytic activity">
    <reaction evidence="1">
        <text>ATP + protein L-histidine = ADP + protein N-phospho-L-histidine.</text>
        <dbReference type="EC" id="2.7.13.3"/>
    </reaction>
</comment>
<dbReference type="Pfam" id="PF02518">
    <property type="entry name" value="HATPase_c"/>
    <property type="match status" value="1"/>
</dbReference>
<dbReference type="InterPro" id="IPR004358">
    <property type="entry name" value="Sig_transdc_His_kin-like_C"/>
</dbReference>
<dbReference type="EC" id="2.7.13.3" evidence="2"/>
<organism evidence="8">
    <name type="scientific">bioreactor metagenome</name>
    <dbReference type="NCBI Taxonomy" id="1076179"/>
    <lineage>
        <taxon>unclassified sequences</taxon>
        <taxon>metagenomes</taxon>
        <taxon>ecological metagenomes</taxon>
    </lineage>
</organism>
<gene>
    <name evidence="8" type="primary">sasA_180</name>
    <name evidence="8" type="ORF">SDC9_65791</name>
</gene>
<feature type="domain" description="Histidine kinase" evidence="7">
    <location>
        <begin position="241"/>
        <end position="450"/>
    </location>
</feature>
<dbReference type="PANTHER" id="PTHR42878:SF13">
    <property type="entry name" value="HISTIDINE KINASE"/>
    <property type="match status" value="1"/>
</dbReference>
<dbReference type="PROSITE" id="PS50109">
    <property type="entry name" value="HIS_KIN"/>
    <property type="match status" value="1"/>
</dbReference>
<evidence type="ECO:0000259" key="7">
    <source>
        <dbReference type="PROSITE" id="PS50109"/>
    </source>
</evidence>
<protein>
    <recommendedName>
        <fullName evidence="2">histidine kinase</fullName>
        <ecNumber evidence="2">2.7.13.3</ecNumber>
    </recommendedName>
</protein>
<accession>A0A644XUB1</accession>
<dbReference type="SMART" id="SM00387">
    <property type="entry name" value="HATPase_c"/>
    <property type="match status" value="1"/>
</dbReference>
<reference evidence="8" key="1">
    <citation type="submission" date="2019-08" db="EMBL/GenBank/DDBJ databases">
        <authorList>
            <person name="Kucharzyk K."/>
            <person name="Murdoch R.W."/>
            <person name="Higgins S."/>
            <person name="Loffler F."/>
        </authorList>
    </citation>
    <scope>NUCLEOTIDE SEQUENCE</scope>
</reference>
<dbReference type="InterPro" id="IPR036097">
    <property type="entry name" value="HisK_dim/P_sf"/>
</dbReference>
<evidence type="ECO:0000256" key="1">
    <source>
        <dbReference type="ARBA" id="ARBA00000085"/>
    </source>
</evidence>
<evidence type="ECO:0000313" key="8">
    <source>
        <dbReference type="EMBL" id="MPM19368.1"/>
    </source>
</evidence>
<keyword evidence="4 8" id="KW-0808">Transferase</keyword>
<keyword evidence="6" id="KW-1133">Transmembrane helix</keyword>
<evidence type="ECO:0000256" key="5">
    <source>
        <dbReference type="ARBA" id="ARBA00022777"/>
    </source>
</evidence>
<feature type="transmembrane region" description="Helical" evidence="6">
    <location>
        <begin position="200"/>
        <end position="225"/>
    </location>
</feature>
<keyword evidence="6" id="KW-0812">Transmembrane</keyword>
<sequence length="450" mass="51474">MKRHYKSILLASTFALSALLLSQGIWIRNSMVQRDYNRDADFQNCFNHSITNLINELMGKSEDNSPFKIEPLDSVPGNPELENAPNVIHMGKPTASENASRLIEAALILLHIEQGDFRLTRLDSMINICSVGRIDKVISSNLMLFNSDNRMLDSVRYESPYAKYQLSKLYSAERSVTSLDKSYIIRAEYRIAESNDLQNMGVATMVSLLASIAIILVLFYLLYILKRRHSQMQYMERSFHGAIHDLKSPLAYVYFSISALEEEELDMRKREALLLTADKVSFLTGKINRILQSGRNFKEIWKERKTKFFLFDIVEQVEAEIQAMFPEKEIHFQNDFDAELSIMAPPDLLEAVLRILFENAVKYNSTQPVVTTRSRREGDTIIIEIEDNGYGIRSDKLRKLFRPYYTTDNKNGTGIGLYYAKSIINAHSGKISVKSVVEKGSTFIITLPNV</sequence>
<dbReference type="PRINTS" id="PR00344">
    <property type="entry name" value="BCTRLSENSOR"/>
</dbReference>
<dbReference type="GO" id="GO:0030295">
    <property type="term" value="F:protein kinase activator activity"/>
    <property type="evidence" value="ECO:0007669"/>
    <property type="project" value="TreeGrafter"/>
</dbReference>
<comment type="caution">
    <text evidence="8">The sequence shown here is derived from an EMBL/GenBank/DDBJ whole genome shotgun (WGS) entry which is preliminary data.</text>
</comment>
<evidence type="ECO:0000256" key="2">
    <source>
        <dbReference type="ARBA" id="ARBA00012438"/>
    </source>
</evidence>
<dbReference type="AlphaFoldDB" id="A0A644XUB1"/>
<dbReference type="SUPFAM" id="SSF55874">
    <property type="entry name" value="ATPase domain of HSP90 chaperone/DNA topoisomerase II/histidine kinase"/>
    <property type="match status" value="1"/>
</dbReference>
<name>A0A644XUB1_9ZZZZ</name>
<dbReference type="InterPro" id="IPR005467">
    <property type="entry name" value="His_kinase_dom"/>
</dbReference>
<dbReference type="InterPro" id="IPR050351">
    <property type="entry name" value="BphY/WalK/GraS-like"/>
</dbReference>
<keyword evidence="6" id="KW-0472">Membrane</keyword>
<dbReference type="Gene3D" id="3.30.565.10">
    <property type="entry name" value="Histidine kinase-like ATPase, C-terminal domain"/>
    <property type="match status" value="1"/>
</dbReference>
<dbReference type="InterPro" id="IPR003594">
    <property type="entry name" value="HATPase_dom"/>
</dbReference>
<evidence type="ECO:0000256" key="6">
    <source>
        <dbReference type="SAM" id="Phobius"/>
    </source>
</evidence>